<dbReference type="Proteomes" id="UP000525078">
    <property type="component" value="Unassembled WGS sequence"/>
</dbReference>
<evidence type="ECO:0000313" key="3">
    <source>
        <dbReference type="Proteomes" id="UP000525078"/>
    </source>
</evidence>
<organism evidence="2 4">
    <name type="scientific">Cannabis sativa</name>
    <name type="common">Hemp</name>
    <name type="synonym">Marijuana</name>
    <dbReference type="NCBI Taxonomy" id="3483"/>
    <lineage>
        <taxon>Eukaryota</taxon>
        <taxon>Viridiplantae</taxon>
        <taxon>Streptophyta</taxon>
        <taxon>Embryophyta</taxon>
        <taxon>Tracheophyta</taxon>
        <taxon>Spermatophyta</taxon>
        <taxon>Magnoliopsida</taxon>
        <taxon>eudicotyledons</taxon>
        <taxon>Gunneridae</taxon>
        <taxon>Pentapetalae</taxon>
        <taxon>rosids</taxon>
        <taxon>fabids</taxon>
        <taxon>Rosales</taxon>
        <taxon>Cannabaceae</taxon>
        <taxon>Cannabis</taxon>
    </lineage>
</organism>
<evidence type="ECO:0000313" key="1">
    <source>
        <dbReference type="EMBL" id="KAF4360592.1"/>
    </source>
</evidence>
<dbReference type="EMBL" id="JAATIQ010000003">
    <property type="protein sequence ID" value="KAF4403633.1"/>
    <property type="molecule type" value="Genomic_DNA"/>
</dbReference>
<evidence type="ECO:0000313" key="2">
    <source>
        <dbReference type="EMBL" id="KAF4403633.1"/>
    </source>
</evidence>
<name>A0A7J6I7U7_CANSA</name>
<reference evidence="3 4" key="1">
    <citation type="journal article" date="2020" name="bioRxiv">
        <title>Sequence and annotation of 42 cannabis genomes reveals extensive copy number variation in cannabinoid synthesis and pathogen resistance genes.</title>
        <authorList>
            <person name="Mckernan K.J."/>
            <person name="Helbert Y."/>
            <person name="Kane L.T."/>
            <person name="Ebling H."/>
            <person name="Zhang L."/>
            <person name="Liu B."/>
            <person name="Eaton Z."/>
            <person name="Mclaughlin S."/>
            <person name="Kingan S."/>
            <person name="Baybayan P."/>
            <person name="Concepcion G."/>
            <person name="Jordan M."/>
            <person name="Riva A."/>
            <person name="Barbazuk W."/>
            <person name="Harkins T."/>
        </authorList>
    </citation>
    <scope>NUCLEOTIDE SEQUENCE [LARGE SCALE GENOMIC DNA]</scope>
    <source>
        <strain evidence="3 4">cv. Jamaican Lion 4</strain>
        <strain evidence="2">Father</strain>
        <strain evidence="1">Mother</strain>
        <tissue evidence="2">Leaf</tissue>
    </source>
</reference>
<accession>A0A7J6I7U7</accession>
<keyword evidence="4" id="KW-1185">Reference proteome</keyword>
<proteinExistence type="predicted"/>
<sequence length="244" mass="25754">MNHSLLALSHTQGIEQDVAAIVLNIDDTAPSNSVYGSEAVHLEALVLSSIQATSTSSPAIPIHESEAIGDQNEISITLGCFFFSSASLGTVIFKTPFSSLALIASKSAFSGNRKRLQNFPLILSERCHLSPSRSSSAFISPLTLSTLFSSTSIFTSSFFIPGTSTAITCSDAVSFQSARAKAKGSEALVGTGKGVCSRILKGSSEGMLFSITSQSDPPVSFVLLVYKMKENLVESGIGEEESRR</sequence>
<gene>
    <name evidence="1" type="ORF">F8388_017618</name>
    <name evidence="2" type="ORF">G4B88_002486</name>
</gene>
<dbReference type="AlphaFoldDB" id="A0A7J6I7U7"/>
<dbReference type="EMBL" id="JAATIP010000201">
    <property type="protein sequence ID" value="KAF4360592.1"/>
    <property type="molecule type" value="Genomic_DNA"/>
</dbReference>
<evidence type="ECO:0000313" key="4">
    <source>
        <dbReference type="Proteomes" id="UP000583929"/>
    </source>
</evidence>
<comment type="caution">
    <text evidence="2">The sequence shown here is derived from an EMBL/GenBank/DDBJ whole genome shotgun (WGS) entry which is preliminary data.</text>
</comment>
<dbReference type="Proteomes" id="UP000583929">
    <property type="component" value="Unassembled WGS sequence"/>
</dbReference>
<protein>
    <submittedName>
        <fullName evidence="2">Uncharacterized protein</fullName>
    </submittedName>
</protein>